<dbReference type="AlphaFoldDB" id="A0A8J3VCI0"/>
<evidence type="ECO:0000313" key="2">
    <source>
        <dbReference type="Proteomes" id="UP000612899"/>
    </source>
</evidence>
<sequence length="122" mass="13138">MDIDAIRDKRDGQLVDFESAEVISPMIYPPQPTLVVSGEKPHPEMEISLEPLVYVSQPQYQGIQVVGKPALPDGPHVSPAIAPVPYSVELRIDELLGSQGVEVIGATCSERKDVSTGEATES</sequence>
<keyword evidence="2" id="KW-1185">Reference proteome</keyword>
<reference evidence="1" key="1">
    <citation type="submission" date="2021-01" db="EMBL/GenBank/DDBJ databases">
        <title>Whole genome shotgun sequence of Rhizocola hellebori NBRC 109834.</title>
        <authorList>
            <person name="Komaki H."/>
            <person name="Tamura T."/>
        </authorList>
    </citation>
    <scope>NUCLEOTIDE SEQUENCE</scope>
    <source>
        <strain evidence="1">NBRC 109834</strain>
    </source>
</reference>
<organism evidence="1 2">
    <name type="scientific">Rhizocola hellebori</name>
    <dbReference type="NCBI Taxonomy" id="1392758"/>
    <lineage>
        <taxon>Bacteria</taxon>
        <taxon>Bacillati</taxon>
        <taxon>Actinomycetota</taxon>
        <taxon>Actinomycetes</taxon>
        <taxon>Micromonosporales</taxon>
        <taxon>Micromonosporaceae</taxon>
        <taxon>Rhizocola</taxon>
    </lineage>
</organism>
<accession>A0A8J3VCI0</accession>
<dbReference type="RefSeq" id="WP_203906522.1">
    <property type="nucleotide sequence ID" value="NZ_BONY01000003.1"/>
</dbReference>
<name>A0A8J3VCI0_9ACTN</name>
<proteinExistence type="predicted"/>
<dbReference type="EMBL" id="BONY01000003">
    <property type="protein sequence ID" value="GIH02574.1"/>
    <property type="molecule type" value="Genomic_DNA"/>
</dbReference>
<comment type="caution">
    <text evidence="1">The sequence shown here is derived from an EMBL/GenBank/DDBJ whole genome shotgun (WGS) entry which is preliminary data.</text>
</comment>
<evidence type="ECO:0000313" key="1">
    <source>
        <dbReference type="EMBL" id="GIH02574.1"/>
    </source>
</evidence>
<gene>
    <name evidence="1" type="ORF">Rhe02_06410</name>
</gene>
<protein>
    <submittedName>
        <fullName evidence="1">Uncharacterized protein</fullName>
    </submittedName>
</protein>
<dbReference type="Proteomes" id="UP000612899">
    <property type="component" value="Unassembled WGS sequence"/>
</dbReference>